<dbReference type="GO" id="GO:0016740">
    <property type="term" value="F:transferase activity"/>
    <property type="evidence" value="ECO:0007669"/>
    <property type="project" value="UniProtKB-KW"/>
</dbReference>
<dbReference type="InterPro" id="IPR007345">
    <property type="entry name" value="Polysacch_pyruvyl_Trfase"/>
</dbReference>
<name>A0ABY5UKT2_9HYPH</name>
<dbReference type="EMBL" id="CP099968">
    <property type="protein sequence ID" value="UWL62624.1"/>
    <property type="molecule type" value="Genomic_DNA"/>
</dbReference>
<evidence type="ECO:0000313" key="3">
    <source>
        <dbReference type="Proteomes" id="UP001058739"/>
    </source>
</evidence>
<evidence type="ECO:0000313" key="2">
    <source>
        <dbReference type="EMBL" id="UWL62624.1"/>
    </source>
</evidence>
<evidence type="ECO:0000259" key="1">
    <source>
        <dbReference type="Pfam" id="PF04230"/>
    </source>
</evidence>
<reference evidence="2" key="1">
    <citation type="submission" date="2022-06" db="EMBL/GenBank/DDBJ databases">
        <title>Complete Genome Sequence of Deoxynivalenol-bioadsorption Ochrobactrum pseudintermedium ASAG-D25.</title>
        <authorList>
            <person name="Wang N."/>
        </authorList>
    </citation>
    <scope>NUCLEOTIDE SEQUENCE</scope>
    <source>
        <strain evidence="2">ASAG-D25</strain>
    </source>
</reference>
<gene>
    <name evidence="2" type="ORF">NIK97_13955</name>
</gene>
<dbReference type="PANTHER" id="PTHR36836:SF1">
    <property type="entry name" value="COLANIC ACID BIOSYNTHESIS PROTEIN WCAK"/>
    <property type="match status" value="1"/>
</dbReference>
<keyword evidence="2" id="KW-0808">Transferase</keyword>
<dbReference type="SUPFAM" id="SSF53756">
    <property type="entry name" value="UDP-Glycosyltransferase/glycogen phosphorylase"/>
    <property type="match status" value="1"/>
</dbReference>
<sequence>MRIGLFGQFGAGNTGNDGSLEAMLQLLKRNRPDAQLVCICSRPDIVTQKFDLPAHPVSRPYPSNWLLHAINKAMLHVPRRAVGFCCALLLAFQLDLIVVPGTGILDDFNENPFGWPFAVLRWSLAARLTGTRMIFVSIGAGPVNHPLSRRFLRWASTLAAFRSYRDQVSHDFMKQLGVSPSGDFVSADIAFALPTVPDEIQDSSHQCVGLGVMSYRGWKKNGRDGDAVYADYVAKMTTLAKRLLGGGRQVRLLIGDKGDMEAAHDILEQLPAAEADKVTFEPSASLHDLMQQIAKTDVVVASRYHNIVCALAMGRPAISLAYASKNDALLHDTGLAAFCHRIDSFDPETILSQIDLAFAQRTALTRQVKAGVERYRSRLAGQEEILRALFLDPARQKADCAAQSCAAPVPPGGSFQQVVERGQDCQ</sequence>
<feature type="domain" description="Polysaccharide pyruvyl transferase" evidence="1">
    <location>
        <begin position="13"/>
        <end position="323"/>
    </location>
</feature>
<dbReference type="Proteomes" id="UP001058739">
    <property type="component" value="Chromosome 02"/>
</dbReference>
<dbReference type="RefSeq" id="WP_121985168.1">
    <property type="nucleotide sequence ID" value="NZ_CP099968.1"/>
</dbReference>
<accession>A0ABY5UKT2</accession>
<organism evidence="2 3">
    <name type="scientific">Brucella pseudintermedia</name>
    <dbReference type="NCBI Taxonomy" id="370111"/>
    <lineage>
        <taxon>Bacteria</taxon>
        <taxon>Pseudomonadati</taxon>
        <taxon>Pseudomonadota</taxon>
        <taxon>Alphaproteobacteria</taxon>
        <taxon>Hyphomicrobiales</taxon>
        <taxon>Brucellaceae</taxon>
        <taxon>Brucella/Ochrobactrum group</taxon>
        <taxon>Brucella</taxon>
    </lineage>
</organism>
<dbReference type="Pfam" id="PF04230">
    <property type="entry name" value="PS_pyruv_trans"/>
    <property type="match status" value="1"/>
</dbReference>
<proteinExistence type="predicted"/>
<keyword evidence="3" id="KW-1185">Reference proteome</keyword>
<dbReference type="PANTHER" id="PTHR36836">
    <property type="entry name" value="COLANIC ACID BIOSYNTHESIS PROTEIN WCAK"/>
    <property type="match status" value="1"/>
</dbReference>
<protein>
    <submittedName>
        <fullName evidence="2">Polysaccharide pyruvyl transferase family protein</fullName>
    </submittedName>
</protein>